<gene>
    <name evidence="3" type="ORF">SCHRY_v1c09780</name>
</gene>
<evidence type="ECO:0000313" key="3">
    <source>
        <dbReference type="EMBL" id="AGM25550.1"/>
    </source>
</evidence>
<comment type="similarity">
    <text evidence="1">Belongs to the IMPACT family.</text>
</comment>
<dbReference type="Pfam" id="PF01205">
    <property type="entry name" value="Impact_N"/>
    <property type="match status" value="1"/>
</dbReference>
<accession>R4UHA1</accession>
<proteinExistence type="inferred from homology"/>
<dbReference type="GO" id="GO:0005737">
    <property type="term" value="C:cytoplasm"/>
    <property type="evidence" value="ECO:0007669"/>
    <property type="project" value="TreeGrafter"/>
</dbReference>
<dbReference type="InterPro" id="IPR036956">
    <property type="entry name" value="Impact_N_sf"/>
</dbReference>
<dbReference type="KEGG" id="scr:SCHRY_v1c09780"/>
<dbReference type="eggNOG" id="COG1739">
    <property type="taxonomic scope" value="Bacteria"/>
</dbReference>
<dbReference type="GO" id="GO:0006446">
    <property type="term" value="P:regulation of translational initiation"/>
    <property type="evidence" value="ECO:0007669"/>
    <property type="project" value="TreeGrafter"/>
</dbReference>
<evidence type="ECO:0000256" key="1">
    <source>
        <dbReference type="ARBA" id="ARBA00007665"/>
    </source>
</evidence>
<dbReference type="AlphaFoldDB" id="R4UHA1"/>
<dbReference type="Gene3D" id="3.30.230.30">
    <property type="entry name" value="Impact, N-terminal domain"/>
    <property type="match status" value="1"/>
</dbReference>
<organism evidence="3 4">
    <name type="scientific">Spiroplasma chrysopicola DF-1</name>
    <dbReference type="NCBI Taxonomy" id="1276227"/>
    <lineage>
        <taxon>Bacteria</taxon>
        <taxon>Bacillati</taxon>
        <taxon>Mycoplasmatota</taxon>
        <taxon>Mollicutes</taxon>
        <taxon>Entomoplasmatales</taxon>
        <taxon>Spiroplasmataceae</taxon>
        <taxon>Spiroplasma</taxon>
    </lineage>
</organism>
<dbReference type="EMBL" id="CP005077">
    <property type="protein sequence ID" value="AGM25550.1"/>
    <property type="molecule type" value="Genomic_DNA"/>
</dbReference>
<dbReference type="InterPro" id="IPR020568">
    <property type="entry name" value="Ribosomal_Su5_D2-typ_SF"/>
</dbReference>
<dbReference type="InterPro" id="IPR023582">
    <property type="entry name" value="Impact"/>
</dbReference>
<sequence>MNQLTTSDVISNTLIIKKSKFICFIQKVTSEQAAKDFIATYQANDATHNCYAYIIGKNTDIIRKYDDGEPTNTAGKPIWEVLKANNLTNIVCLVIRYYGGIKLGAGGLIRAYANSVRDCLKLTPLEPYFEEITLEVTCDISKNKTIKDGLFHYFNITSYQTTFNDSLVTFTFNLRRENKTDFINYCEVNKISYTIF</sequence>
<name>R4UHA1_9MOLU</name>
<reference evidence="3 4" key="1">
    <citation type="journal article" date="2013" name="Genome Biol. Evol.">
        <title>Complete genomes of two dipteran-associated spiroplasmas provided insights into the origin, dynamics, and impacts of viral invasion in spiroplasma.</title>
        <authorList>
            <person name="Ku C."/>
            <person name="Lo W.S."/>
            <person name="Chen L.L."/>
            <person name="Kuo C.H."/>
        </authorList>
    </citation>
    <scope>NUCLEOTIDE SEQUENCE [LARGE SCALE GENOMIC DNA]</scope>
    <source>
        <strain evidence="3 4">DF-1</strain>
    </source>
</reference>
<dbReference type="PANTHER" id="PTHR16301:SF20">
    <property type="entry name" value="IMPACT FAMILY MEMBER YIGZ"/>
    <property type="match status" value="1"/>
</dbReference>
<dbReference type="PATRIC" id="fig|1276227.3.peg.981"/>
<dbReference type="OrthoDB" id="9813771at2"/>
<dbReference type="Proteomes" id="UP000013964">
    <property type="component" value="Chromosome"/>
</dbReference>
<protein>
    <recommendedName>
        <fullName evidence="2">Impact N-terminal domain-containing protein</fullName>
    </recommendedName>
</protein>
<dbReference type="STRING" id="1276227.SCHRY_v1c09780"/>
<evidence type="ECO:0000313" key="4">
    <source>
        <dbReference type="Proteomes" id="UP000013964"/>
    </source>
</evidence>
<feature type="domain" description="Impact N-terminal" evidence="2">
    <location>
        <begin position="17"/>
        <end position="120"/>
    </location>
</feature>
<dbReference type="InterPro" id="IPR001498">
    <property type="entry name" value="Impact_N"/>
</dbReference>
<dbReference type="PANTHER" id="PTHR16301">
    <property type="entry name" value="IMPACT-RELATED"/>
    <property type="match status" value="1"/>
</dbReference>
<dbReference type="RefSeq" id="WP_016339369.1">
    <property type="nucleotide sequence ID" value="NC_021280.1"/>
</dbReference>
<evidence type="ECO:0000259" key="2">
    <source>
        <dbReference type="Pfam" id="PF01205"/>
    </source>
</evidence>
<dbReference type="HOGENOM" id="CLU_083552_1_0_14"/>
<dbReference type="SUPFAM" id="SSF54211">
    <property type="entry name" value="Ribosomal protein S5 domain 2-like"/>
    <property type="match status" value="1"/>
</dbReference>
<keyword evidence="4" id="KW-1185">Reference proteome</keyword>